<comment type="caution">
    <text evidence="1">The sequence shown here is derived from an EMBL/GenBank/DDBJ whole genome shotgun (WGS) entry which is preliminary data.</text>
</comment>
<organism evidence="1 2">
    <name type="scientific">Candidatus Kaiserbacteria bacterium RIFCSPHIGHO2_01_FULL_48_10</name>
    <dbReference type="NCBI Taxonomy" id="1798476"/>
    <lineage>
        <taxon>Bacteria</taxon>
        <taxon>Candidatus Kaiseribacteriota</taxon>
    </lineage>
</organism>
<dbReference type="Proteomes" id="UP000178249">
    <property type="component" value="Unassembled WGS sequence"/>
</dbReference>
<evidence type="ECO:0000313" key="1">
    <source>
        <dbReference type="EMBL" id="OGG46722.1"/>
    </source>
</evidence>
<proteinExistence type="predicted"/>
<dbReference type="EMBL" id="MFKP01000001">
    <property type="protein sequence ID" value="OGG46722.1"/>
    <property type="molecule type" value="Genomic_DNA"/>
</dbReference>
<accession>A0A1F6CCT6</accession>
<gene>
    <name evidence="1" type="ORF">A2841_03385</name>
</gene>
<sequence length="96" mass="10600">MEQPQHVIEGETRRTSSEWLVESGAKGVLLDIALKNGMLITGSVETITINGAMKTIQIKQTNGELISVLLLRDEIKSAQPTRKPIDPSVIKNRYTV</sequence>
<reference evidence="1 2" key="1">
    <citation type="journal article" date="2016" name="Nat. Commun.">
        <title>Thousands of microbial genomes shed light on interconnected biogeochemical processes in an aquifer system.</title>
        <authorList>
            <person name="Anantharaman K."/>
            <person name="Brown C.T."/>
            <person name="Hug L.A."/>
            <person name="Sharon I."/>
            <person name="Castelle C.J."/>
            <person name="Probst A.J."/>
            <person name="Thomas B.C."/>
            <person name="Singh A."/>
            <person name="Wilkins M.J."/>
            <person name="Karaoz U."/>
            <person name="Brodie E.L."/>
            <person name="Williams K.H."/>
            <person name="Hubbard S.S."/>
            <person name="Banfield J.F."/>
        </authorList>
    </citation>
    <scope>NUCLEOTIDE SEQUENCE [LARGE SCALE GENOMIC DNA]</scope>
</reference>
<dbReference type="AlphaFoldDB" id="A0A1F6CCT6"/>
<evidence type="ECO:0000313" key="2">
    <source>
        <dbReference type="Proteomes" id="UP000178249"/>
    </source>
</evidence>
<protein>
    <submittedName>
        <fullName evidence="1">Uncharacterized protein</fullName>
    </submittedName>
</protein>
<name>A0A1F6CCT6_9BACT</name>